<evidence type="ECO:0000313" key="3">
    <source>
        <dbReference type="EMBL" id="TJW10741.1"/>
    </source>
</evidence>
<dbReference type="AlphaFoldDB" id="A0A3N0ACR6"/>
<dbReference type="InterPro" id="IPR012495">
    <property type="entry name" value="TadE-like_dom"/>
</dbReference>
<accession>A0A3N0ACR6</accession>
<dbReference type="Pfam" id="PF07811">
    <property type="entry name" value="TadE"/>
    <property type="match status" value="1"/>
</dbReference>
<evidence type="ECO:0000259" key="2">
    <source>
        <dbReference type="Pfam" id="PF07811"/>
    </source>
</evidence>
<keyword evidence="1" id="KW-1133">Transmembrane helix</keyword>
<keyword evidence="1" id="KW-0812">Transmembrane</keyword>
<reference evidence="3 4" key="1">
    <citation type="submission" date="2019-04" db="EMBL/GenBank/DDBJ databases">
        <title>Microbes associate with the intestines of laboratory mice.</title>
        <authorList>
            <person name="Navarre W."/>
            <person name="Wong E."/>
            <person name="Huang K.C."/>
            <person name="Tropini C."/>
            <person name="Ng K."/>
            <person name="Yu B."/>
        </authorList>
    </citation>
    <scope>NUCLEOTIDE SEQUENCE [LARGE SCALE GENOMIC DNA]</scope>
    <source>
        <strain evidence="3 4">NM48_B13</strain>
    </source>
</reference>
<organism evidence="3 4">
    <name type="scientific">Parvibacter caecicola</name>
    <dbReference type="NCBI Taxonomy" id="747645"/>
    <lineage>
        <taxon>Bacteria</taxon>
        <taxon>Bacillati</taxon>
        <taxon>Actinomycetota</taxon>
        <taxon>Coriobacteriia</taxon>
        <taxon>Coriobacteriales</taxon>
        <taxon>Coriobacteriaceae</taxon>
        <taxon>Parvibacter</taxon>
    </lineage>
</organism>
<dbReference type="EMBL" id="SSTM01000003">
    <property type="protein sequence ID" value="TJW10741.1"/>
    <property type="molecule type" value="Genomic_DNA"/>
</dbReference>
<evidence type="ECO:0000313" key="4">
    <source>
        <dbReference type="Proteomes" id="UP000309454"/>
    </source>
</evidence>
<sequence>MWTAPGGGCAMCWLFKRARGARSGQATVEAALAIPVAFLLLLLLVQPAIVLYDRTVMENAALETCRLLCTSDAGASVAEDFARRRLSAVPEAEVFHKHEGGCSWEITLSGGAGSAEARVKIATRLKPLPLLAQLSRVAGMCDGEGYWRVEVEEVLPVRAPWQ</sequence>
<proteinExistence type="predicted"/>
<name>A0A3N0ACR6_9ACTN</name>
<evidence type="ECO:0000256" key="1">
    <source>
        <dbReference type="SAM" id="Phobius"/>
    </source>
</evidence>
<keyword evidence="4" id="KW-1185">Reference proteome</keyword>
<protein>
    <submittedName>
        <fullName evidence="3">Pilus assembly protein</fullName>
    </submittedName>
</protein>
<comment type="caution">
    <text evidence="3">The sequence shown here is derived from an EMBL/GenBank/DDBJ whole genome shotgun (WGS) entry which is preliminary data.</text>
</comment>
<gene>
    <name evidence="3" type="ORF">E5982_05555</name>
</gene>
<dbReference type="OrthoDB" id="3174537at2"/>
<feature type="transmembrane region" description="Helical" evidence="1">
    <location>
        <begin position="30"/>
        <end position="52"/>
    </location>
</feature>
<dbReference type="Proteomes" id="UP000309454">
    <property type="component" value="Unassembled WGS sequence"/>
</dbReference>
<keyword evidence="1" id="KW-0472">Membrane</keyword>
<feature type="domain" description="TadE-like" evidence="2">
    <location>
        <begin position="24"/>
        <end position="66"/>
    </location>
</feature>